<evidence type="ECO:0000256" key="1">
    <source>
        <dbReference type="SAM" id="MobiDB-lite"/>
    </source>
</evidence>
<dbReference type="OrthoDB" id="9928611at2"/>
<sequence length="150" mass="15849">MTTHRHTHQRKSWRDRWQRRGISLAGLAAMAVHLAAFALGAIMPVATALAAAEAEPFEIVICTVNGPVTLDARDLGVDIGDGEAPTKIPRSACALSLQAAAPVAVDTAPALLIEPVEYTPADHAPVADTRPAYRAPQLRTSPPRAPPHTS</sequence>
<evidence type="ECO:0000313" key="3">
    <source>
        <dbReference type="Proteomes" id="UP000470384"/>
    </source>
</evidence>
<dbReference type="Proteomes" id="UP000470384">
    <property type="component" value="Unassembled WGS sequence"/>
</dbReference>
<proteinExistence type="predicted"/>
<dbReference type="GeneID" id="300654245"/>
<gene>
    <name evidence="2" type="ORF">GTQ45_14325</name>
</gene>
<dbReference type="AlphaFoldDB" id="A0A845QED9"/>
<dbReference type="EMBL" id="WXYQ01000012">
    <property type="protein sequence ID" value="NBG96912.1"/>
    <property type="molecule type" value="Genomic_DNA"/>
</dbReference>
<organism evidence="2 3">
    <name type="scientific">Pyruvatibacter mobilis</name>
    <dbReference type="NCBI Taxonomy" id="1712261"/>
    <lineage>
        <taxon>Bacteria</taxon>
        <taxon>Pseudomonadati</taxon>
        <taxon>Pseudomonadota</taxon>
        <taxon>Alphaproteobacteria</taxon>
        <taxon>Hyphomicrobiales</taxon>
        <taxon>Parvibaculaceae</taxon>
        <taxon>Pyruvatibacter</taxon>
    </lineage>
</organism>
<accession>A0A845QED9</accession>
<dbReference type="InterPro" id="IPR021333">
    <property type="entry name" value="DUF2946"/>
</dbReference>
<protein>
    <recommendedName>
        <fullName evidence="4">DUF2946 domain-containing protein</fullName>
    </recommendedName>
</protein>
<evidence type="ECO:0000313" key="2">
    <source>
        <dbReference type="EMBL" id="NBG96912.1"/>
    </source>
</evidence>
<reference evidence="2 3" key="1">
    <citation type="journal article" date="2016" name="Int. J. Syst. Evol. Microbiol.">
        <title>Pyruvatibacter mobilis gen. nov., sp. nov., a marine bacterium from the culture broth of Picochlorum sp. 122.</title>
        <authorList>
            <person name="Wang G."/>
            <person name="Tang M."/>
            <person name="Wu H."/>
            <person name="Dai S."/>
            <person name="Li T."/>
            <person name="Chen C."/>
            <person name="He H."/>
            <person name="Fan J."/>
            <person name="Xiang W."/>
            <person name="Li X."/>
        </authorList>
    </citation>
    <scope>NUCLEOTIDE SEQUENCE [LARGE SCALE GENOMIC DNA]</scope>
    <source>
        <strain evidence="2 3">GYP-11</strain>
    </source>
</reference>
<dbReference type="Pfam" id="PF11162">
    <property type="entry name" value="DUF2946"/>
    <property type="match status" value="1"/>
</dbReference>
<feature type="region of interest" description="Disordered" evidence="1">
    <location>
        <begin position="122"/>
        <end position="150"/>
    </location>
</feature>
<comment type="caution">
    <text evidence="2">The sequence shown here is derived from an EMBL/GenBank/DDBJ whole genome shotgun (WGS) entry which is preliminary data.</text>
</comment>
<evidence type="ECO:0008006" key="4">
    <source>
        <dbReference type="Google" id="ProtNLM"/>
    </source>
</evidence>
<keyword evidence="3" id="KW-1185">Reference proteome</keyword>
<dbReference type="RefSeq" id="WP_160588909.1">
    <property type="nucleotide sequence ID" value="NZ_BMHN01000001.1"/>
</dbReference>
<name>A0A845QED9_9HYPH</name>